<keyword evidence="6 10" id="KW-0472">Membrane</keyword>
<proteinExistence type="inferred from homology"/>
<evidence type="ECO:0000313" key="12">
    <source>
        <dbReference type="RefSeq" id="XP_022764614.1"/>
    </source>
</evidence>
<evidence type="ECO:0000313" key="11">
    <source>
        <dbReference type="Proteomes" id="UP000515121"/>
    </source>
</evidence>
<dbReference type="Pfam" id="PF03547">
    <property type="entry name" value="Mem_trans"/>
    <property type="match status" value="1"/>
</dbReference>
<evidence type="ECO:0000256" key="5">
    <source>
        <dbReference type="ARBA" id="ARBA00022989"/>
    </source>
</evidence>
<evidence type="ECO:0000256" key="9">
    <source>
        <dbReference type="ARBA" id="ARBA00025752"/>
    </source>
</evidence>
<dbReference type="InterPro" id="IPR004776">
    <property type="entry name" value="Mem_transp_PIN-like"/>
</dbReference>
<dbReference type="GO" id="GO:0009734">
    <property type="term" value="P:auxin-activated signaling pathway"/>
    <property type="evidence" value="ECO:0007669"/>
    <property type="project" value="UniProtKB-KW"/>
</dbReference>
<evidence type="ECO:0000256" key="10">
    <source>
        <dbReference type="SAM" id="Phobius"/>
    </source>
</evidence>
<feature type="transmembrane region" description="Helical" evidence="10">
    <location>
        <begin position="147"/>
        <end position="165"/>
    </location>
</feature>
<evidence type="ECO:0000256" key="4">
    <source>
        <dbReference type="ARBA" id="ARBA00022824"/>
    </source>
</evidence>
<organism evidence="11 12">
    <name type="scientific">Durio zibethinus</name>
    <name type="common">Durian</name>
    <dbReference type="NCBI Taxonomy" id="66656"/>
    <lineage>
        <taxon>Eukaryota</taxon>
        <taxon>Viridiplantae</taxon>
        <taxon>Streptophyta</taxon>
        <taxon>Embryophyta</taxon>
        <taxon>Tracheophyta</taxon>
        <taxon>Spermatophyta</taxon>
        <taxon>Magnoliopsida</taxon>
        <taxon>eudicotyledons</taxon>
        <taxon>Gunneridae</taxon>
        <taxon>Pentapetalae</taxon>
        <taxon>rosids</taxon>
        <taxon>malvids</taxon>
        <taxon>Malvales</taxon>
        <taxon>Malvaceae</taxon>
        <taxon>Helicteroideae</taxon>
        <taxon>Durio</taxon>
    </lineage>
</organism>
<feature type="transmembrane region" description="Helical" evidence="10">
    <location>
        <begin position="394"/>
        <end position="415"/>
    </location>
</feature>
<dbReference type="PANTHER" id="PTHR31651">
    <property type="match status" value="1"/>
</dbReference>
<evidence type="ECO:0000256" key="3">
    <source>
        <dbReference type="ARBA" id="ARBA00022692"/>
    </source>
</evidence>
<dbReference type="PANTHER" id="PTHR31651:SF20">
    <property type="entry name" value="EFFLUX CARRIER FAMILY PROTEIN, PUTATIVE-RELATED"/>
    <property type="match status" value="1"/>
</dbReference>
<evidence type="ECO:0000313" key="13">
    <source>
        <dbReference type="RefSeq" id="XP_022764615.1"/>
    </source>
</evidence>
<dbReference type="RefSeq" id="XP_022764614.1">
    <property type="nucleotide sequence ID" value="XM_022908879.1"/>
</dbReference>
<gene>
    <name evidence="12 13" type="primary">LOC111309881</name>
</gene>
<comment type="subcellular location">
    <subcellularLocation>
        <location evidence="1">Endoplasmic reticulum membrane</location>
        <topology evidence="1">Multi-pass membrane protein</topology>
    </subcellularLocation>
</comment>
<keyword evidence="5 10" id="KW-1133">Transmembrane helix</keyword>
<evidence type="ECO:0000256" key="6">
    <source>
        <dbReference type="ARBA" id="ARBA00023136"/>
    </source>
</evidence>
<dbReference type="Proteomes" id="UP000515121">
    <property type="component" value="Unplaced"/>
</dbReference>
<feature type="transmembrane region" description="Helical" evidence="10">
    <location>
        <begin position="292"/>
        <end position="311"/>
    </location>
</feature>
<evidence type="ECO:0000256" key="7">
    <source>
        <dbReference type="ARBA" id="ARBA00023294"/>
    </source>
</evidence>
<dbReference type="KEGG" id="dzi:111309881"/>
<evidence type="ECO:0000256" key="2">
    <source>
        <dbReference type="ARBA" id="ARBA00022448"/>
    </source>
</evidence>
<keyword evidence="11" id="KW-1185">Reference proteome</keyword>
<protein>
    <submittedName>
        <fullName evidence="12 13">Protein PIN-LIKES 3-like isoform X1</fullName>
    </submittedName>
</protein>
<accession>A0A6P6AIC9</accession>
<name>A0A6P6AIC9_DURZI</name>
<keyword evidence="3 10" id="KW-0812">Transmembrane</keyword>
<dbReference type="InterPro" id="IPR045033">
    <property type="entry name" value="PILS1/3/4/5/7"/>
</dbReference>
<feature type="transmembrane region" description="Helical" evidence="10">
    <location>
        <begin position="106"/>
        <end position="127"/>
    </location>
</feature>
<feature type="transmembrane region" description="Helical" evidence="10">
    <location>
        <begin position="6"/>
        <end position="29"/>
    </location>
</feature>
<feature type="transmembrane region" description="Helical" evidence="10">
    <location>
        <begin position="323"/>
        <end position="346"/>
    </location>
</feature>
<evidence type="ECO:0000256" key="1">
    <source>
        <dbReference type="ARBA" id="ARBA00004477"/>
    </source>
</evidence>
<feature type="transmembrane region" description="Helical" evidence="10">
    <location>
        <begin position="254"/>
        <end position="272"/>
    </location>
</feature>
<dbReference type="GeneID" id="111309881"/>
<dbReference type="GO" id="GO:0005789">
    <property type="term" value="C:endoplasmic reticulum membrane"/>
    <property type="evidence" value="ECO:0007669"/>
    <property type="project" value="UniProtKB-SubCell"/>
</dbReference>
<keyword evidence="4" id="KW-0256">Endoplasmic reticulum</keyword>
<dbReference type="GO" id="GO:0080162">
    <property type="term" value="P:endoplasmic reticulum to cytosol auxin transport"/>
    <property type="evidence" value="ECO:0007669"/>
    <property type="project" value="InterPro"/>
</dbReference>
<keyword evidence="2" id="KW-0813">Transport</keyword>
<evidence type="ECO:0000256" key="8">
    <source>
        <dbReference type="ARBA" id="ARBA00025100"/>
    </source>
</evidence>
<dbReference type="AlphaFoldDB" id="A0A6P6AIC9"/>
<comment type="function">
    <text evidence="8">Involved in cellular auxin homeostasis by regulating auxin metabolism. Regulates intracellular auxin accumulation at the endoplasmic reticulum and thus auxin availability for nuclear auxin signaling.</text>
</comment>
<keyword evidence="7" id="KW-0927">Auxin signaling pathway</keyword>
<sequence length="416" mass="45082">MRFLDLFTVAVMPVLKVILITGVGLLLAMDRINLLGPEARHHLNNIVFYVLGPSLVASNLAETITFQSFVTLWFMPVNIFITFIIGSVLAWILIRITKTPKHLQGMVIGCCSAGNMGNLLLIVIPAVCKESNNPFGDSSLCSTHAEAYASLSMAIGAIFIWSYVYTIMRMYAQSGAENVSTISLNSPRDTSKTVSESCTEALLPSSNVCLSSEGYSEQDELPITIYRGGTKMPVLKKTIQHIKMIMGKIDLKKVFAPTAIAAIVGFIIGIVSPIRKLIIGDSAPLHVIDTSAYLLGEAAIPCLTLILGANLRKGLNGSEVSLFVIIGIIVVRNILLPLLGIFVVKAAHHFGMVGPDSLYQFVLMLQHAVPPATAVGTITQFFQLGQGESSVIMLWSYAVASFSLTLWSTLFMWLLA</sequence>
<feature type="transmembrane region" description="Helical" evidence="10">
    <location>
        <begin position="73"/>
        <end position="94"/>
    </location>
</feature>
<dbReference type="RefSeq" id="XP_022764615.1">
    <property type="nucleotide sequence ID" value="XM_022908880.1"/>
</dbReference>
<comment type="similarity">
    <text evidence="9">Belongs to the auxin efflux carrier (TC 2.A.69.2) family.</text>
</comment>
<dbReference type="OrthoDB" id="191139at2759"/>
<reference evidence="12 13" key="1">
    <citation type="submission" date="2025-04" db="UniProtKB">
        <authorList>
            <consortium name="RefSeq"/>
        </authorList>
    </citation>
    <scope>IDENTIFICATION</scope>
    <source>
        <tissue evidence="12 13">Fruit stalk</tissue>
    </source>
</reference>